<comment type="caution">
    <text evidence="2">The sequence shown here is derived from an EMBL/GenBank/DDBJ whole genome shotgun (WGS) entry which is preliminary data.</text>
</comment>
<accession>A0A0A8XAA3</accession>
<dbReference type="STRING" id="1321606.SAMD00020551_4098"/>
<organism evidence="2 3">
    <name type="scientific">Mesobacillus selenatarsenatis (strain DSM 18680 / JCM 14380 / FERM P-15431 / SF-1)</name>
    <dbReference type="NCBI Taxonomy" id="1321606"/>
    <lineage>
        <taxon>Bacteria</taxon>
        <taxon>Bacillati</taxon>
        <taxon>Bacillota</taxon>
        <taxon>Bacilli</taxon>
        <taxon>Bacillales</taxon>
        <taxon>Bacillaceae</taxon>
        <taxon>Mesobacillus</taxon>
    </lineage>
</organism>
<dbReference type="AlphaFoldDB" id="A0A0A8XAA3"/>
<protein>
    <submittedName>
        <fullName evidence="2">Uncharacterized protein</fullName>
    </submittedName>
</protein>
<proteinExistence type="predicted"/>
<evidence type="ECO:0000256" key="1">
    <source>
        <dbReference type="SAM" id="Phobius"/>
    </source>
</evidence>
<keyword evidence="3" id="KW-1185">Reference proteome</keyword>
<feature type="transmembrane region" description="Helical" evidence="1">
    <location>
        <begin position="12"/>
        <end position="35"/>
    </location>
</feature>
<dbReference type="Proteomes" id="UP000031014">
    <property type="component" value="Unassembled WGS sequence"/>
</dbReference>
<gene>
    <name evidence="2" type="ORF">SAMD00020551_4098</name>
</gene>
<evidence type="ECO:0000313" key="3">
    <source>
        <dbReference type="Proteomes" id="UP000031014"/>
    </source>
</evidence>
<keyword evidence="1" id="KW-0812">Transmembrane</keyword>
<sequence length="48" mass="5607">MDREKFVKNVFSQMISMLLASFIFMVVTQFIQWFAGDEGGEAVTWLTR</sequence>
<dbReference type="OrthoDB" id="9922211at2"/>
<keyword evidence="1" id="KW-0472">Membrane</keyword>
<keyword evidence="1" id="KW-1133">Transmembrane helix</keyword>
<dbReference type="EMBL" id="BASE01000100">
    <property type="protein sequence ID" value="GAM15927.1"/>
    <property type="molecule type" value="Genomic_DNA"/>
</dbReference>
<evidence type="ECO:0000313" key="2">
    <source>
        <dbReference type="EMBL" id="GAM15927.1"/>
    </source>
</evidence>
<dbReference type="RefSeq" id="WP_156972736.1">
    <property type="nucleotide sequence ID" value="NZ_BASE01000100.1"/>
</dbReference>
<name>A0A0A8XAA3_MESS1</name>
<reference evidence="2 3" key="1">
    <citation type="submission" date="2013-06" db="EMBL/GenBank/DDBJ databases">
        <title>Whole genome shotgun sequence of Bacillus selenatarsenatis SF-1.</title>
        <authorList>
            <person name="Kuroda M."/>
            <person name="Sei K."/>
            <person name="Yamashita M."/>
            <person name="Ike M."/>
        </authorList>
    </citation>
    <scope>NUCLEOTIDE SEQUENCE [LARGE SCALE GENOMIC DNA]</scope>
    <source>
        <strain evidence="2 3">SF-1</strain>
    </source>
</reference>